<feature type="signal peptide" evidence="1">
    <location>
        <begin position="1"/>
        <end position="24"/>
    </location>
</feature>
<name>A0A8T2DRU0_ARASU</name>
<keyword evidence="1" id="KW-0732">Signal</keyword>
<keyword evidence="3" id="KW-1185">Reference proteome</keyword>
<evidence type="ECO:0000313" key="2">
    <source>
        <dbReference type="EMBL" id="KAG7614009.1"/>
    </source>
</evidence>
<reference evidence="2 3" key="1">
    <citation type="submission" date="2020-12" db="EMBL/GenBank/DDBJ databases">
        <title>Concerted genomic and epigenomic changes stabilize Arabidopsis allopolyploids.</title>
        <authorList>
            <person name="Chen Z."/>
        </authorList>
    </citation>
    <scope>NUCLEOTIDE SEQUENCE [LARGE SCALE GENOMIC DNA]</scope>
    <source>
        <strain evidence="2">As9502</strain>
        <tissue evidence="2">Leaf</tissue>
    </source>
</reference>
<feature type="chain" id="PRO_5035922610" description="Plant thionin family protein" evidence="1">
    <location>
        <begin position="25"/>
        <end position="74"/>
    </location>
</feature>
<sequence>MENKYSSVVMILVLVVMAAIGGEASDLSCEQKCRSACAGGKGFVHLPECYIDCVRKCKHIPPTIETSRDGRMKA</sequence>
<organism evidence="2 3">
    <name type="scientific">Arabidopsis suecica</name>
    <name type="common">Swedish thale-cress</name>
    <name type="synonym">Cardaminopsis suecica</name>
    <dbReference type="NCBI Taxonomy" id="45249"/>
    <lineage>
        <taxon>Eukaryota</taxon>
        <taxon>Viridiplantae</taxon>
        <taxon>Streptophyta</taxon>
        <taxon>Embryophyta</taxon>
        <taxon>Tracheophyta</taxon>
        <taxon>Spermatophyta</taxon>
        <taxon>Magnoliopsida</taxon>
        <taxon>eudicotyledons</taxon>
        <taxon>Gunneridae</taxon>
        <taxon>Pentapetalae</taxon>
        <taxon>rosids</taxon>
        <taxon>malvids</taxon>
        <taxon>Brassicales</taxon>
        <taxon>Brassicaceae</taxon>
        <taxon>Camelineae</taxon>
        <taxon>Arabidopsis</taxon>
    </lineage>
</organism>
<dbReference type="Proteomes" id="UP000694251">
    <property type="component" value="Chromosome 5"/>
</dbReference>
<gene>
    <name evidence="2" type="ORF">ISN44_As05g058490</name>
</gene>
<dbReference type="AlphaFoldDB" id="A0A8T2DRU0"/>
<dbReference type="EMBL" id="JAEFBJ010000005">
    <property type="protein sequence ID" value="KAG7614009.1"/>
    <property type="molecule type" value="Genomic_DNA"/>
</dbReference>
<evidence type="ECO:0008006" key="4">
    <source>
        <dbReference type="Google" id="ProtNLM"/>
    </source>
</evidence>
<protein>
    <recommendedName>
        <fullName evidence="4">Plant thionin family protein</fullName>
    </recommendedName>
</protein>
<evidence type="ECO:0000313" key="3">
    <source>
        <dbReference type="Proteomes" id="UP000694251"/>
    </source>
</evidence>
<accession>A0A8T2DRU0</accession>
<proteinExistence type="predicted"/>
<comment type="caution">
    <text evidence="2">The sequence shown here is derived from an EMBL/GenBank/DDBJ whole genome shotgun (WGS) entry which is preliminary data.</text>
</comment>
<evidence type="ECO:0000256" key="1">
    <source>
        <dbReference type="SAM" id="SignalP"/>
    </source>
</evidence>